<dbReference type="GO" id="GO:0016491">
    <property type="term" value="F:oxidoreductase activity"/>
    <property type="evidence" value="ECO:0007669"/>
    <property type="project" value="InterPro"/>
</dbReference>
<dbReference type="InterPro" id="IPR000866">
    <property type="entry name" value="AhpC/TSA"/>
</dbReference>
<dbReference type="InterPro" id="IPR036249">
    <property type="entry name" value="Thioredoxin-like_sf"/>
</dbReference>
<name>A0A3B1BP72_9ZZZZ</name>
<sequence>MNARLFILLCSCCLCLLAPMRVSADADAAALSQALSNMKVTLPKARLPAPNFTLPDLKLGTVRLSDYRGKLVLLNFWASFCAPCRREMPSLENLWQAYADKGLVVLALSADRDNLKQVENFVSEGGYSFPILLDTAGEVRRNYEIRALPTSYLIGRDGKFIGRLIGERSWDSRQGKKMMELLLSH</sequence>
<dbReference type="PROSITE" id="PS51352">
    <property type="entry name" value="THIOREDOXIN_2"/>
    <property type="match status" value="1"/>
</dbReference>
<dbReference type="InterPro" id="IPR013766">
    <property type="entry name" value="Thioredoxin_domain"/>
</dbReference>
<evidence type="ECO:0000259" key="1">
    <source>
        <dbReference type="PROSITE" id="PS51352"/>
    </source>
</evidence>
<dbReference type="PROSITE" id="PS00194">
    <property type="entry name" value="THIOREDOXIN_1"/>
    <property type="match status" value="1"/>
</dbReference>
<reference evidence="2" key="1">
    <citation type="submission" date="2018-06" db="EMBL/GenBank/DDBJ databases">
        <authorList>
            <person name="Zhirakovskaya E."/>
        </authorList>
    </citation>
    <scope>NUCLEOTIDE SEQUENCE</scope>
</reference>
<proteinExistence type="predicted"/>
<dbReference type="SUPFAM" id="SSF52833">
    <property type="entry name" value="Thioredoxin-like"/>
    <property type="match status" value="1"/>
</dbReference>
<dbReference type="InterPro" id="IPR017937">
    <property type="entry name" value="Thioredoxin_CS"/>
</dbReference>
<dbReference type="CDD" id="cd02966">
    <property type="entry name" value="TlpA_like_family"/>
    <property type="match status" value="1"/>
</dbReference>
<dbReference type="PANTHER" id="PTHR42852:SF13">
    <property type="entry name" value="PROTEIN DIPZ"/>
    <property type="match status" value="1"/>
</dbReference>
<dbReference type="EMBL" id="UOFZ01000037">
    <property type="protein sequence ID" value="VAX12420.1"/>
    <property type="molecule type" value="Genomic_DNA"/>
</dbReference>
<dbReference type="InterPro" id="IPR050553">
    <property type="entry name" value="Thioredoxin_ResA/DsbE_sf"/>
</dbReference>
<dbReference type="Pfam" id="PF00578">
    <property type="entry name" value="AhpC-TSA"/>
    <property type="match status" value="1"/>
</dbReference>
<feature type="domain" description="Thioredoxin" evidence="1">
    <location>
        <begin position="43"/>
        <end position="184"/>
    </location>
</feature>
<dbReference type="Gene3D" id="3.40.30.10">
    <property type="entry name" value="Glutaredoxin"/>
    <property type="match status" value="1"/>
</dbReference>
<organism evidence="2">
    <name type="scientific">hydrothermal vent metagenome</name>
    <dbReference type="NCBI Taxonomy" id="652676"/>
    <lineage>
        <taxon>unclassified sequences</taxon>
        <taxon>metagenomes</taxon>
        <taxon>ecological metagenomes</taxon>
    </lineage>
</organism>
<gene>
    <name evidence="2" type="ORF">MNBD_GAMMA24-2411</name>
</gene>
<dbReference type="GO" id="GO:0016209">
    <property type="term" value="F:antioxidant activity"/>
    <property type="evidence" value="ECO:0007669"/>
    <property type="project" value="InterPro"/>
</dbReference>
<evidence type="ECO:0000313" key="2">
    <source>
        <dbReference type="EMBL" id="VAX12420.1"/>
    </source>
</evidence>
<accession>A0A3B1BP72</accession>
<dbReference type="AlphaFoldDB" id="A0A3B1BP72"/>
<dbReference type="PANTHER" id="PTHR42852">
    <property type="entry name" value="THIOL:DISULFIDE INTERCHANGE PROTEIN DSBE"/>
    <property type="match status" value="1"/>
</dbReference>
<protein>
    <submittedName>
        <fullName evidence="2">Thiol:disulfide oxidoreductase related to ResA</fullName>
    </submittedName>
</protein>